<dbReference type="Pfam" id="PF01844">
    <property type="entry name" value="HNH"/>
    <property type="match status" value="1"/>
</dbReference>
<organism evidence="2 3">
    <name type="scientific">Tissierella simiarum</name>
    <dbReference type="NCBI Taxonomy" id="2841534"/>
    <lineage>
        <taxon>Bacteria</taxon>
        <taxon>Bacillati</taxon>
        <taxon>Bacillota</taxon>
        <taxon>Tissierellia</taxon>
        <taxon>Tissierellales</taxon>
        <taxon>Tissierellaceae</taxon>
        <taxon>Tissierella</taxon>
    </lineage>
</organism>
<name>A0ABS6EAZ2_9FIRM</name>
<protein>
    <submittedName>
        <fullName evidence="2">HNH endonuclease</fullName>
    </submittedName>
</protein>
<dbReference type="RefSeq" id="WP_216522107.1">
    <property type="nucleotide sequence ID" value="NZ_JAHLPM010000025.1"/>
</dbReference>
<dbReference type="InterPro" id="IPR002711">
    <property type="entry name" value="HNH"/>
</dbReference>
<keyword evidence="2" id="KW-0255">Endonuclease</keyword>
<keyword evidence="2" id="KW-0378">Hydrolase</keyword>
<feature type="domain" description="HNH" evidence="1">
    <location>
        <begin position="16"/>
        <end position="48"/>
    </location>
</feature>
<dbReference type="EMBL" id="JAHLPM010000025">
    <property type="protein sequence ID" value="MBU5440090.1"/>
    <property type="molecule type" value="Genomic_DNA"/>
</dbReference>
<reference evidence="2 3" key="1">
    <citation type="submission" date="2021-06" db="EMBL/GenBank/DDBJ databases">
        <authorList>
            <person name="Sun Q."/>
            <person name="Li D."/>
        </authorList>
    </citation>
    <scope>NUCLEOTIDE SEQUENCE [LARGE SCALE GENOMIC DNA]</scope>
    <source>
        <strain evidence="2 3">MSJ-40</strain>
    </source>
</reference>
<proteinExistence type="predicted"/>
<gene>
    <name evidence="2" type="ORF">KQI42_19025</name>
</gene>
<comment type="caution">
    <text evidence="2">The sequence shown here is derived from an EMBL/GenBank/DDBJ whole genome shotgun (WGS) entry which is preliminary data.</text>
</comment>
<dbReference type="Proteomes" id="UP000749471">
    <property type="component" value="Unassembled WGS sequence"/>
</dbReference>
<sequence>MCKEKLDGLTSPLKLRNKHFDDIVSIEKGRLNDISNIKLLYQDCNLKKE</sequence>
<evidence type="ECO:0000313" key="3">
    <source>
        <dbReference type="Proteomes" id="UP000749471"/>
    </source>
</evidence>
<dbReference type="GO" id="GO:0004519">
    <property type="term" value="F:endonuclease activity"/>
    <property type="evidence" value="ECO:0007669"/>
    <property type="project" value="UniProtKB-KW"/>
</dbReference>
<accession>A0ABS6EAZ2</accession>
<keyword evidence="3" id="KW-1185">Reference proteome</keyword>
<evidence type="ECO:0000313" key="2">
    <source>
        <dbReference type="EMBL" id="MBU5440090.1"/>
    </source>
</evidence>
<keyword evidence="2" id="KW-0540">Nuclease</keyword>
<evidence type="ECO:0000259" key="1">
    <source>
        <dbReference type="Pfam" id="PF01844"/>
    </source>
</evidence>